<dbReference type="PANTHER" id="PTHR43133:SF51">
    <property type="entry name" value="RNA POLYMERASE SIGMA FACTOR"/>
    <property type="match status" value="1"/>
</dbReference>
<gene>
    <name evidence="7" type="ORF">NMK71_00765</name>
</gene>
<comment type="caution">
    <text evidence="7">The sequence shown here is derived from an EMBL/GenBank/DDBJ whole genome shotgun (WGS) entry which is preliminary data.</text>
</comment>
<feature type="domain" description="RNA polymerase sigma-70 region 2" evidence="5">
    <location>
        <begin position="38"/>
        <end position="95"/>
    </location>
</feature>
<dbReference type="PANTHER" id="PTHR43133">
    <property type="entry name" value="RNA POLYMERASE ECF-TYPE SIGMA FACTO"/>
    <property type="match status" value="1"/>
</dbReference>
<evidence type="ECO:0000256" key="3">
    <source>
        <dbReference type="ARBA" id="ARBA00023082"/>
    </source>
</evidence>
<dbReference type="EMBL" id="JANCMU010000001">
    <property type="protein sequence ID" value="MDG4944934.1"/>
    <property type="molecule type" value="Genomic_DNA"/>
</dbReference>
<evidence type="ECO:0000256" key="2">
    <source>
        <dbReference type="ARBA" id="ARBA00023015"/>
    </source>
</evidence>
<dbReference type="Gene3D" id="1.10.1740.10">
    <property type="match status" value="1"/>
</dbReference>
<dbReference type="Gene3D" id="1.10.10.10">
    <property type="entry name" value="Winged helix-like DNA-binding domain superfamily/Winged helix DNA-binding domain"/>
    <property type="match status" value="1"/>
</dbReference>
<comment type="similarity">
    <text evidence="1">Belongs to the sigma-70 factor family. ECF subfamily.</text>
</comment>
<dbReference type="GO" id="GO:0006352">
    <property type="term" value="P:DNA-templated transcription initiation"/>
    <property type="evidence" value="ECO:0007669"/>
    <property type="project" value="InterPro"/>
</dbReference>
<dbReference type="NCBIfam" id="TIGR02937">
    <property type="entry name" value="sigma70-ECF"/>
    <property type="match status" value="1"/>
</dbReference>
<keyword evidence="2" id="KW-0805">Transcription regulation</keyword>
<evidence type="ECO:0000313" key="7">
    <source>
        <dbReference type="EMBL" id="MDG4944934.1"/>
    </source>
</evidence>
<dbReference type="RefSeq" id="WP_304419677.1">
    <property type="nucleotide sequence ID" value="NZ_JANCMU010000001.1"/>
</dbReference>
<evidence type="ECO:0000259" key="6">
    <source>
        <dbReference type="Pfam" id="PF08281"/>
    </source>
</evidence>
<dbReference type="Pfam" id="PF08281">
    <property type="entry name" value="Sigma70_r4_2"/>
    <property type="match status" value="1"/>
</dbReference>
<sequence>MKAIHLKLKKPELLELIEEAKKGRQFEQTTLMNLFWDKIYYFILSKIHDKTDAEDITILTFTKAFRKLKLYNEDFDFGTWLRAIAYNTMIDHIRAKPELNVSLDNEITHLDLEAMMPSPEQHLIIKQDNKKLMKAIENLPDIYQKVIKLRFWEEKTYKDIAKELNLTMSNVKVRILRARNLLEIEMNKD</sequence>
<name>A0A9X4N1T4_9FLAO</name>
<keyword evidence="3" id="KW-0731">Sigma factor</keyword>
<dbReference type="InterPro" id="IPR013249">
    <property type="entry name" value="RNA_pol_sigma70_r4_t2"/>
</dbReference>
<evidence type="ECO:0000259" key="5">
    <source>
        <dbReference type="Pfam" id="PF04542"/>
    </source>
</evidence>
<evidence type="ECO:0000256" key="4">
    <source>
        <dbReference type="ARBA" id="ARBA00023163"/>
    </source>
</evidence>
<dbReference type="InterPro" id="IPR014284">
    <property type="entry name" value="RNA_pol_sigma-70_dom"/>
</dbReference>
<dbReference type="Pfam" id="PF04542">
    <property type="entry name" value="Sigma70_r2"/>
    <property type="match status" value="1"/>
</dbReference>
<dbReference type="GO" id="GO:0003677">
    <property type="term" value="F:DNA binding"/>
    <property type="evidence" value="ECO:0007669"/>
    <property type="project" value="InterPro"/>
</dbReference>
<dbReference type="InterPro" id="IPR013325">
    <property type="entry name" value="RNA_pol_sigma_r2"/>
</dbReference>
<evidence type="ECO:0000256" key="1">
    <source>
        <dbReference type="ARBA" id="ARBA00010641"/>
    </source>
</evidence>
<proteinExistence type="inferred from homology"/>
<keyword evidence="8" id="KW-1185">Reference proteome</keyword>
<organism evidence="7 8">
    <name type="scientific">Profundicola chukchiensis</name>
    <dbReference type="NCBI Taxonomy" id="2961959"/>
    <lineage>
        <taxon>Bacteria</taxon>
        <taxon>Pseudomonadati</taxon>
        <taxon>Bacteroidota</taxon>
        <taxon>Flavobacteriia</taxon>
        <taxon>Flavobacteriales</taxon>
        <taxon>Weeksellaceae</taxon>
        <taxon>Profundicola</taxon>
    </lineage>
</organism>
<dbReference type="CDD" id="cd06171">
    <property type="entry name" value="Sigma70_r4"/>
    <property type="match status" value="1"/>
</dbReference>
<dbReference type="InterPro" id="IPR007627">
    <property type="entry name" value="RNA_pol_sigma70_r2"/>
</dbReference>
<evidence type="ECO:0000313" key="8">
    <source>
        <dbReference type="Proteomes" id="UP001152599"/>
    </source>
</evidence>
<dbReference type="SUPFAM" id="SSF88946">
    <property type="entry name" value="Sigma2 domain of RNA polymerase sigma factors"/>
    <property type="match status" value="1"/>
</dbReference>
<protein>
    <submittedName>
        <fullName evidence="7">Sigma-70 family RNA polymerase sigma factor</fullName>
    </submittedName>
</protein>
<dbReference type="Proteomes" id="UP001152599">
    <property type="component" value="Unassembled WGS sequence"/>
</dbReference>
<accession>A0A9X4N1T4</accession>
<dbReference type="AlphaFoldDB" id="A0A9X4N1T4"/>
<reference evidence="7" key="1">
    <citation type="submission" date="2022-07" db="EMBL/GenBank/DDBJ databases">
        <title>Description and genome-wide analysis of Profundicola chukchiensis gen. nov., sp. nov., marine bacteria isolated from bottom sediments of the Chukchi Sea.</title>
        <authorList>
            <person name="Romanenko L."/>
            <person name="Otstavnykh N."/>
            <person name="Kurilenko V."/>
            <person name="Eremeev V."/>
            <person name="Velansky P."/>
            <person name="Mikhailov V."/>
            <person name="Isaeva M."/>
        </authorList>
    </citation>
    <scope>NUCLEOTIDE SEQUENCE</scope>
    <source>
        <strain evidence="7">KMM 9713</strain>
    </source>
</reference>
<dbReference type="InterPro" id="IPR039425">
    <property type="entry name" value="RNA_pol_sigma-70-like"/>
</dbReference>
<dbReference type="InterPro" id="IPR013324">
    <property type="entry name" value="RNA_pol_sigma_r3/r4-like"/>
</dbReference>
<dbReference type="InterPro" id="IPR036388">
    <property type="entry name" value="WH-like_DNA-bd_sf"/>
</dbReference>
<keyword evidence="4" id="KW-0804">Transcription</keyword>
<feature type="domain" description="RNA polymerase sigma factor 70 region 4 type 2" evidence="6">
    <location>
        <begin position="131"/>
        <end position="180"/>
    </location>
</feature>
<dbReference type="GO" id="GO:0016987">
    <property type="term" value="F:sigma factor activity"/>
    <property type="evidence" value="ECO:0007669"/>
    <property type="project" value="UniProtKB-KW"/>
</dbReference>
<dbReference type="SUPFAM" id="SSF88659">
    <property type="entry name" value="Sigma3 and sigma4 domains of RNA polymerase sigma factors"/>
    <property type="match status" value="1"/>
</dbReference>